<dbReference type="Proteomes" id="UP000643405">
    <property type="component" value="Unassembled WGS sequence"/>
</dbReference>
<feature type="domain" description="GGDEF" evidence="2">
    <location>
        <begin position="245"/>
        <end position="379"/>
    </location>
</feature>
<feature type="transmembrane region" description="Helical" evidence="1">
    <location>
        <begin position="189"/>
        <end position="209"/>
    </location>
</feature>
<keyword evidence="1" id="KW-0472">Membrane</keyword>
<dbReference type="CDD" id="cd01949">
    <property type="entry name" value="GGDEF"/>
    <property type="match status" value="1"/>
</dbReference>
<evidence type="ECO:0000313" key="3">
    <source>
        <dbReference type="EMBL" id="MBD0415268.1"/>
    </source>
</evidence>
<dbReference type="SMART" id="SM00267">
    <property type="entry name" value="GGDEF"/>
    <property type="match status" value="1"/>
</dbReference>
<dbReference type="Pfam" id="PF00990">
    <property type="entry name" value="GGDEF"/>
    <property type="match status" value="1"/>
</dbReference>
<gene>
    <name evidence="3" type="ORF">ICI42_11435</name>
</gene>
<feature type="transmembrane region" description="Helical" evidence="1">
    <location>
        <begin position="36"/>
        <end position="54"/>
    </location>
</feature>
<dbReference type="PANTHER" id="PTHR46663:SF2">
    <property type="entry name" value="GGDEF DOMAIN-CONTAINING PROTEIN"/>
    <property type="match status" value="1"/>
</dbReference>
<dbReference type="InterPro" id="IPR000160">
    <property type="entry name" value="GGDEF_dom"/>
</dbReference>
<feature type="transmembrane region" description="Helical" evidence="1">
    <location>
        <begin position="143"/>
        <end position="169"/>
    </location>
</feature>
<name>A0A8J6PW94_9HYPH</name>
<dbReference type="RefSeq" id="WP_188164700.1">
    <property type="nucleotide sequence ID" value="NZ_JACVVX010000003.1"/>
</dbReference>
<accession>A0A8J6PW94</accession>
<dbReference type="InterPro" id="IPR052163">
    <property type="entry name" value="DGC-Regulatory_Protein"/>
</dbReference>
<proteinExistence type="predicted"/>
<keyword evidence="1" id="KW-0812">Transmembrane</keyword>
<feature type="transmembrane region" description="Helical" evidence="1">
    <location>
        <begin position="60"/>
        <end position="82"/>
    </location>
</feature>
<dbReference type="NCBIfam" id="TIGR00254">
    <property type="entry name" value="GGDEF"/>
    <property type="match status" value="1"/>
</dbReference>
<feature type="transmembrane region" description="Helical" evidence="1">
    <location>
        <begin position="94"/>
        <end position="113"/>
    </location>
</feature>
<dbReference type="SUPFAM" id="SSF55073">
    <property type="entry name" value="Nucleotide cyclase"/>
    <property type="match status" value="1"/>
</dbReference>
<reference evidence="3" key="1">
    <citation type="submission" date="2020-09" db="EMBL/GenBank/DDBJ databases">
        <title>Genome seq and assembly of Tianweitania sp.</title>
        <authorList>
            <person name="Chhetri G."/>
        </authorList>
    </citation>
    <scope>NUCLEOTIDE SEQUENCE</scope>
    <source>
        <strain evidence="3">Rool2</strain>
    </source>
</reference>
<dbReference type="EMBL" id="JACVVX010000003">
    <property type="protein sequence ID" value="MBD0415268.1"/>
    <property type="molecule type" value="Genomic_DNA"/>
</dbReference>
<sequence>MIDFYTIYLVVLLSGLANCVIWGAIAYCYRDLHAARYWLGGSIAGFVGGLILAIQGDTGLFLATVGGNTIVVFGFWLNYMGARLFHGDRPSPRWTAALLALSIFAMLATFHVWYGRNPVYTLAQSLPLLITSHYLWRRAGREVGAAITCAALAIACIAHLSIAGGNVLIVAGIAPDLNLRDAAALDLLVFRFAAAIWNFGFLISVIGYLRREVERLANEDDLTGLANRRLFMKHLGAASAQASRKRFSVMLFDLDRFKAINDIHGHAAGDAALKHAADVLRGHFRQSDIFARLGGDEFCALLLDMDVNETTAFAERVLGSLHASPFVWRDLSLDVSASIGIAFSSTLYPLTPNSIMEEADRALYETKRRGRNGFTVHALTTVPRPLKNVISFEPKPGRQALSSPGLKPGL</sequence>
<dbReference type="FunFam" id="3.30.70.270:FF:000001">
    <property type="entry name" value="Diguanylate cyclase domain protein"/>
    <property type="match status" value="1"/>
</dbReference>
<keyword evidence="4" id="KW-1185">Reference proteome</keyword>
<dbReference type="InterPro" id="IPR043128">
    <property type="entry name" value="Rev_trsase/Diguanyl_cyclase"/>
</dbReference>
<evidence type="ECO:0000256" key="1">
    <source>
        <dbReference type="SAM" id="Phobius"/>
    </source>
</evidence>
<dbReference type="Gene3D" id="3.30.70.270">
    <property type="match status" value="1"/>
</dbReference>
<evidence type="ECO:0000313" key="4">
    <source>
        <dbReference type="Proteomes" id="UP000643405"/>
    </source>
</evidence>
<dbReference type="InterPro" id="IPR029787">
    <property type="entry name" value="Nucleotide_cyclase"/>
</dbReference>
<dbReference type="AlphaFoldDB" id="A0A8J6PW94"/>
<evidence type="ECO:0000259" key="2">
    <source>
        <dbReference type="PROSITE" id="PS50887"/>
    </source>
</evidence>
<feature type="transmembrane region" description="Helical" evidence="1">
    <location>
        <begin position="6"/>
        <end position="29"/>
    </location>
</feature>
<dbReference type="GO" id="GO:0003824">
    <property type="term" value="F:catalytic activity"/>
    <property type="evidence" value="ECO:0007669"/>
    <property type="project" value="UniProtKB-ARBA"/>
</dbReference>
<comment type="caution">
    <text evidence="3">The sequence shown here is derived from an EMBL/GenBank/DDBJ whole genome shotgun (WGS) entry which is preliminary data.</text>
</comment>
<feature type="transmembrane region" description="Helical" evidence="1">
    <location>
        <begin position="119"/>
        <end position="136"/>
    </location>
</feature>
<protein>
    <submittedName>
        <fullName evidence="3">GGDEF domain-containing protein</fullName>
    </submittedName>
</protein>
<keyword evidence="1" id="KW-1133">Transmembrane helix</keyword>
<dbReference type="PROSITE" id="PS50887">
    <property type="entry name" value="GGDEF"/>
    <property type="match status" value="1"/>
</dbReference>
<dbReference type="PANTHER" id="PTHR46663">
    <property type="entry name" value="DIGUANYLATE CYCLASE DGCT-RELATED"/>
    <property type="match status" value="1"/>
</dbReference>
<organism evidence="3 4">
    <name type="scientific">Oryzicola mucosus</name>
    <dbReference type="NCBI Taxonomy" id="2767425"/>
    <lineage>
        <taxon>Bacteria</taxon>
        <taxon>Pseudomonadati</taxon>
        <taxon>Pseudomonadota</taxon>
        <taxon>Alphaproteobacteria</taxon>
        <taxon>Hyphomicrobiales</taxon>
        <taxon>Phyllobacteriaceae</taxon>
        <taxon>Oryzicola</taxon>
    </lineage>
</organism>